<accession>A0A644YB97</accession>
<comment type="caution">
    <text evidence="1">The sequence shown here is derived from an EMBL/GenBank/DDBJ whole genome shotgun (WGS) entry which is preliminary data.</text>
</comment>
<gene>
    <name evidence="1" type="ORF">SDC9_69876</name>
</gene>
<protein>
    <submittedName>
        <fullName evidence="1">Uncharacterized protein</fullName>
    </submittedName>
</protein>
<reference evidence="1" key="1">
    <citation type="submission" date="2019-08" db="EMBL/GenBank/DDBJ databases">
        <authorList>
            <person name="Kucharzyk K."/>
            <person name="Murdoch R.W."/>
            <person name="Higgins S."/>
            <person name="Loffler F."/>
        </authorList>
    </citation>
    <scope>NUCLEOTIDE SEQUENCE</scope>
</reference>
<organism evidence="1">
    <name type="scientific">bioreactor metagenome</name>
    <dbReference type="NCBI Taxonomy" id="1076179"/>
    <lineage>
        <taxon>unclassified sequences</taxon>
        <taxon>metagenomes</taxon>
        <taxon>ecological metagenomes</taxon>
    </lineage>
</organism>
<proteinExistence type="predicted"/>
<dbReference type="AlphaFoldDB" id="A0A644YB97"/>
<dbReference type="EMBL" id="VSSQ01004023">
    <property type="protein sequence ID" value="MPM23404.1"/>
    <property type="molecule type" value="Genomic_DNA"/>
</dbReference>
<evidence type="ECO:0000313" key="1">
    <source>
        <dbReference type="EMBL" id="MPM23404.1"/>
    </source>
</evidence>
<name>A0A644YB97_9ZZZZ</name>
<sequence>MKSAGAVHRHHGEIGLRIRQDEQANPAHPHHPPGHRVRAILVAEHATNRAQHAAGQREASGQQRGHADVEPVLAHVVLHHPQRQRHIAAKHDAVVLAVLEHLGVLERLELVRKGDVAGNQVRGIAVAEQPKQDDRAQHDGGIHMWHGGPAECHQDHRSNELVDRGARVARTIHAHGHALAVLGKPARHIRRAH</sequence>